<dbReference type="EMBL" id="JACGWM010000686">
    <property type="protein sequence ID" value="KAL0300264.1"/>
    <property type="molecule type" value="Genomic_DNA"/>
</dbReference>
<proteinExistence type="predicted"/>
<accession>A0AAW2K186</accession>
<protein>
    <submittedName>
        <fullName evidence="1">Uncharacterized protein</fullName>
    </submittedName>
</protein>
<organism evidence="1">
    <name type="scientific">Sesamum calycinum</name>
    <dbReference type="NCBI Taxonomy" id="2727403"/>
    <lineage>
        <taxon>Eukaryota</taxon>
        <taxon>Viridiplantae</taxon>
        <taxon>Streptophyta</taxon>
        <taxon>Embryophyta</taxon>
        <taxon>Tracheophyta</taxon>
        <taxon>Spermatophyta</taxon>
        <taxon>Magnoliopsida</taxon>
        <taxon>eudicotyledons</taxon>
        <taxon>Gunneridae</taxon>
        <taxon>Pentapetalae</taxon>
        <taxon>asterids</taxon>
        <taxon>lamiids</taxon>
        <taxon>Lamiales</taxon>
        <taxon>Pedaliaceae</taxon>
        <taxon>Sesamum</taxon>
    </lineage>
</organism>
<sequence>MMSGCSKRELFISLKNRVWSKLQNWGAKRLSQAGRMVLIKAVAQVIPTYAMGCFLLPDRKGIFSVKSDYELCIQQIDEVGTLVSYGQGMNPPGILYDVKDECGLMQQACVLDSAVGDDGHRQPVRRAAYAGIHRWTVGLFGIMTQESGARMGEKASIGGDVRADGYRQRSRFGGWLHGLRHGACAGHVMRRLRMIIAYLHGN</sequence>
<evidence type="ECO:0000313" key="1">
    <source>
        <dbReference type="EMBL" id="KAL0300264.1"/>
    </source>
</evidence>
<comment type="caution">
    <text evidence="1">The sequence shown here is derived from an EMBL/GenBank/DDBJ whole genome shotgun (WGS) entry which is preliminary data.</text>
</comment>
<reference evidence="1" key="1">
    <citation type="submission" date="2020-06" db="EMBL/GenBank/DDBJ databases">
        <authorList>
            <person name="Li T."/>
            <person name="Hu X."/>
            <person name="Zhang T."/>
            <person name="Song X."/>
            <person name="Zhang H."/>
            <person name="Dai N."/>
            <person name="Sheng W."/>
            <person name="Hou X."/>
            <person name="Wei L."/>
        </authorList>
    </citation>
    <scope>NUCLEOTIDE SEQUENCE</scope>
    <source>
        <strain evidence="1">KEN8</strain>
        <tissue evidence="1">Leaf</tissue>
    </source>
</reference>
<name>A0AAW2K186_9LAMI</name>
<gene>
    <name evidence="1" type="ORF">Scaly_3053100</name>
</gene>
<reference evidence="1" key="2">
    <citation type="journal article" date="2024" name="Plant">
        <title>Genomic evolution and insights into agronomic trait innovations of Sesamum species.</title>
        <authorList>
            <person name="Miao H."/>
            <person name="Wang L."/>
            <person name="Qu L."/>
            <person name="Liu H."/>
            <person name="Sun Y."/>
            <person name="Le M."/>
            <person name="Wang Q."/>
            <person name="Wei S."/>
            <person name="Zheng Y."/>
            <person name="Lin W."/>
            <person name="Duan Y."/>
            <person name="Cao H."/>
            <person name="Xiong S."/>
            <person name="Wang X."/>
            <person name="Wei L."/>
            <person name="Li C."/>
            <person name="Ma Q."/>
            <person name="Ju M."/>
            <person name="Zhao R."/>
            <person name="Li G."/>
            <person name="Mu C."/>
            <person name="Tian Q."/>
            <person name="Mei H."/>
            <person name="Zhang T."/>
            <person name="Gao T."/>
            <person name="Zhang H."/>
        </authorList>
    </citation>
    <scope>NUCLEOTIDE SEQUENCE</scope>
    <source>
        <strain evidence="1">KEN8</strain>
    </source>
</reference>
<dbReference type="AlphaFoldDB" id="A0AAW2K186"/>